<dbReference type="InterPro" id="IPR020287">
    <property type="entry name" value="Tail_sheath_C"/>
</dbReference>
<organism evidence="3">
    <name type="scientific">Rouxiella sp. WC2420</name>
    <dbReference type="NCBI Taxonomy" id="3234145"/>
    <lineage>
        <taxon>Bacteria</taxon>
        <taxon>Pseudomonadati</taxon>
        <taxon>Pseudomonadota</taxon>
        <taxon>Gammaproteobacteria</taxon>
        <taxon>Enterobacterales</taxon>
        <taxon>Yersiniaceae</taxon>
        <taxon>Rouxiella</taxon>
    </lineage>
</organism>
<reference evidence="3" key="1">
    <citation type="submission" date="2024-07" db="EMBL/GenBank/DDBJ databases">
        <authorList>
            <person name="Biller S.J."/>
        </authorList>
    </citation>
    <scope>NUCLEOTIDE SEQUENCE</scope>
    <source>
        <strain evidence="3">WC2420</strain>
    </source>
</reference>
<dbReference type="PANTHER" id="PTHR35861:SF1">
    <property type="entry name" value="PHAGE TAIL SHEATH PROTEIN"/>
    <property type="match status" value="1"/>
</dbReference>
<dbReference type="PANTHER" id="PTHR35861">
    <property type="match status" value="1"/>
</dbReference>
<proteinExistence type="inferred from homology"/>
<feature type="domain" description="Tail sheath protein C-terminal" evidence="2">
    <location>
        <begin position="287"/>
        <end position="391"/>
    </location>
</feature>
<comment type="similarity">
    <text evidence="1">Belongs to the myoviridae tail sheath protein family.</text>
</comment>
<dbReference type="RefSeq" id="WP_369790555.1">
    <property type="nucleotide sequence ID" value="NZ_CP165628.1"/>
</dbReference>
<sequence>MSIIPAIAVNQNIENHPIGENETVVPVFIYLSASASTFSSKLQLVADYDPLSVFVKSLINKQPITNNALKLYFDNGGGPCFVYEMPYTAELINVTSQTDYASLLAPLLQQPEITLLAVTDLQLLDVVKDDDKTGKNYAAFWTHLLEAVAVRKDIFCLIDAPASIAACKAFKAAMGKVNTSFAAAYWPHLVCDYPVNATLTPSEWAILPPSPAVAAVMYKTDRDVGIWKAPANLEIEHIVSPQFDMSYGDDVFTDDEPASKTSRLNYILSFAGFGTRIWGCRTLQSDATKGMLYIQQRRLMTFIERNMRELANFMMFEPNNEMTWYKYKGVANDWLRQLWKSGGLFGDSEEQAWKLEMGLNETMTVEDIKHGIIRITISVKILNPVEFIDLKLTLSINQPTALVNSGLQQYEVSQ</sequence>
<dbReference type="AlphaFoldDB" id="A0AB39VYQ7"/>
<protein>
    <submittedName>
        <fullName evidence="3">Phage tail sheath C-terminal domain-containing protein</fullName>
    </submittedName>
</protein>
<dbReference type="Pfam" id="PF17482">
    <property type="entry name" value="Phage_sheath_1C"/>
    <property type="match status" value="1"/>
</dbReference>
<name>A0AB39VYQ7_9GAMM</name>
<evidence type="ECO:0000313" key="3">
    <source>
        <dbReference type="EMBL" id="XDU74377.1"/>
    </source>
</evidence>
<evidence type="ECO:0000259" key="2">
    <source>
        <dbReference type="Pfam" id="PF17482"/>
    </source>
</evidence>
<evidence type="ECO:0000256" key="1">
    <source>
        <dbReference type="ARBA" id="ARBA00008005"/>
    </source>
</evidence>
<accession>A0AB39VYQ7</accession>
<gene>
    <name evidence="3" type="ORF">AB3G37_10010</name>
</gene>
<dbReference type="InterPro" id="IPR052042">
    <property type="entry name" value="Tail_sheath_structural"/>
</dbReference>
<dbReference type="Gene3D" id="3.40.50.11780">
    <property type="match status" value="1"/>
</dbReference>
<dbReference type="EMBL" id="CP165628">
    <property type="protein sequence ID" value="XDU74377.1"/>
    <property type="molecule type" value="Genomic_DNA"/>
</dbReference>